<accession>W0R3L7</accession>
<dbReference type="Pfam" id="PF22381">
    <property type="entry name" value="Staph_reg_Sar_Rot"/>
    <property type="match status" value="1"/>
</dbReference>
<evidence type="ECO:0000256" key="1">
    <source>
        <dbReference type="ARBA" id="ARBA00004496"/>
    </source>
</evidence>
<keyword evidence="5" id="KW-0804">Transcription</keyword>
<dbReference type="InterPro" id="IPR055166">
    <property type="entry name" value="Transc_reg_Sar_Rot_HTH"/>
</dbReference>
<evidence type="ECO:0000313" key="8">
    <source>
        <dbReference type="Proteomes" id="UP000019086"/>
    </source>
</evidence>
<dbReference type="FunFam" id="1.10.10.10:FF:000163">
    <property type="entry name" value="MarR family transcriptional regulator"/>
    <property type="match status" value="1"/>
</dbReference>
<comment type="subcellular location">
    <subcellularLocation>
        <location evidence="1">Cytoplasm</location>
    </subcellularLocation>
</comment>
<keyword evidence="4" id="KW-0238">DNA-binding</keyword>
<dbReference type="GO" id="GO:0005737">
    <property type="term" value="C:cytoplasm"/>
    <property type="evidence" value="ECO:0007669"/>
    <property type="project" value="UniProtKB-SubCell"/>
</dbReference>
<keyword evidence="2" id="KW-0963">Cytoplasm</keyword>
<dbReference type="AlphaFoldDB" id="W0R3L7"/>
<dbReference type="RefSeq" id="WP_025288765.1">
    <property type="nucleotide sequence ID" value="NZ_CP006956.1"/>
</dbReference>
<feature type="domain" description="HTH marR-type" evidence="6">
    <location>
        <begin position="8"/>
        <end position="138"/>
    </location>
</feature>
<proteinExistence type="predicted"/>
<dbReference type="Proteomes" id="UP000019086">
    <property type="component" value="Chromosome"/>
</dbReference>
<dbReference type="InterPro" id="IPR036388">
    <property type="entry name" value="WH-like_DNA-bd_sf"/>
</dbReference>
<evidence type="ECO:0000256" key="5">
    <source>
        <dbReference type="ARBA" id="ARBA00023163"/>
    </source>
</evidence>
<dbReference type="PATRIC" id="fig|1263832.3.peg.100"/>
<dbReference type="KEGG" id="btra:F544_1010"/>
<dbReference type="Gene3D" id="1.10.10.10">
    <property type="entry name" value="Winged helix-like DNA-binding domain superfamily/Winged helix DNA-binding domain"/>
    <property type="match status" value="1"/>
</dbReference>
<evidence type="ECO:0000256" key="3">
    <source>
        <dbReference type="ARBA" id="ARBA00023015"/>
    </source>
</evidence>
<evidence type="ECO:0000256" key="2">
    <source>
        <dbReference type="ARBA" id="ARBA00022490"/>
    </source>
</evidence>
<dbReference type="PROSITE" id="PS50995">
    <property type="entry name" value="HTH_MARR_2"/>
    <property type="match status" value="1"/>
</dbReference>
<dbReference type="PANTHER" id="PTHR33164:SF5">
    <property type="entry name" value="ORGANIC HYDROPEROXIDE RESISTANCE TRANSCRIPTIONAL REGULATOR"/>
    <property type="match status" value="1"/>
</dbReference>
<sequence length="138" mass="15766">MYEQLKLSNQLCFPLYAVSKEITRCYTPFLDKLDLTYPQYLAMLVLWENDAISVNQIGARLYLDSGTLTPLLKRLQAKGLVERTRSQTDERSVIIRLTEQGKALEAQAAQVPEQMVNMLNLSEEEAATLHKIVAKLHR</sequence>
<dbReference type="EMBL" id="CP006956">
    <property type="protein sequence ID" value="AHG85336.1"/>
    <property type="molecule type" value="Genomic_DNA"/>
</dbReference>
<dbReference type="SMART" id="SM00347">
    <property type="entry name" value="HTH_MARR"/>
    <property type="match status" value="1"/>
</dbReference>
<dbReference type="InterPro" id="IPR039422">
    <property type="entry name" value="MarR/SlyA-like"/>
</dbReference>
<gene>
    <name evidence="7" type="ORF">F544_1010</name>
</gene>
<evidence type="ECO:0000313" key="7">
    <source>
        <dbReference type="EMBL" id="AHG85336.1"/>
    </source>
</evidence>
<dbReference type="GO" id="GO:0003700">
    <property type="term" value="F:DNA-binding transcription factor activity"/>
    <property type="evidence" value="ECO:0007669"/>
    <property type="project" value="InterPro"/>
</dbReference>
<reference evidence="7 8" key="1">
    <citation type="submission" date="2013-12" db="EMBL/GenBank/DDBJ databases">
        <title>Annotation of the Bibersteinia trehalosi USDA-ARS-USMARC-190 complete genome.</title>
        <authorList>
            <person name="Harhay G.P."/>
            <person name="McVey S."/>
            <person name="Clawson M.L."/>
            <person name="Bono J."/>
            <person name="Heaton M.P."/>
            <person name="Chitko-Mckown C.G."/>
            <person name="Harhay D.M."/>
            <person name="Smith T.P.L."/>
        </authorList>
    </citation>
    <scope>NUCLEOTIDE SEQUENCE [LARGE SCALE GENOMIC DNA]</scope>
    <source>
        <strain evidence="7 8">USDA-ARS-USMARC-190</strain>
    </source>
</reference>
<dbReference type="GO" id="GO:0006950">
    <property type="term" value="P:response to stress"/>
    <property type="evidence" value="ECO:0007669"/>
    <property type="project" value="TreeGrafter"/>
</dbReference>
<evidence type="ECO:0000256" key="4">
    <source>
        <dbReference type="ARBA" id="ARBA00023125"/>
    </source>
</evidence>
<dbReference type="PANTHER" id="PTHR33164">
    <property type="entry name" value="TRANSCRIPTIONAL REGULATOR, MARR FAMILY"/>
    <property type="match status" value="1"/>
</dbReference>
<name>W0R3L7_BIBTR</name>
<protein>
    <submittedName>
        <fullName evidence="7">Transcriptional regulator, MarR</fullName>
    </submittedName>
</protein>
<dbReference type="SUPFAM" id="SSF46785">
    <property type="entry name" value="Winged helix' DNA-binding domain"/>
    <property type="match status" value="1"/>
</dbReference>
<dbReference type="PRINTS" id="PR00598">
    <property type="entry name" value="HTHMARR"/>
</dbReference>
<dbReference type="GO" id="GO:0003677">
    <property type="term" value="F:DNA binding"/>
    <property type="evidence" value="ECO:0007669"/>
    <property type="project" value="UniProtKB-KW"/>
</dbReference>
<dbReference type="InterPro" id="IPR036390">
    <property type="entry name" value="WH_DNA-bd_sf"/>
</dbReference>
<dbReference type="HOGENOM" id="CLU_083287_3_2_6"/>
<organism evidence="7 8">
    <name type="scientific">Bibersteinia trehalosi USDA-ARS-USMARC-190</name>
    <dbReference type="NCBI Taxonomy" id="1263832"/>
    <lineage>
        <taxon>Bacteria</taxon>
        <taxon>Pseudomonadati</taxon>
        <taxon>Pseudomonadota</taxon>
        <taxon>Gammaproteobacteria</taxon>
        <taxon>Pasteurellales</taxon>
        <taxon>Pasteurellaceae</taxon>
        <taxon>Bibersteinia</taxon>
    </lineage>
</organism>
<evidence type="ECO:0000259" key="6">
    <source>
        <dbReference type="PROSITE" id="PS50995"/>
    </source>
</evidence>
<dbReference type="InterPro" id="IPR000835">
    <property type="entry name" value="HTH_MarR-typ"/>
</dbReference>
<keyword evidence="3" id="KW-0805">Transcription regulation</keyword>